<evidence type="ECO:0000313" key="2">
    <source>
        <dbReference type="EMBL" id="AEO53887.1"/>
    </source>
</evidence>
<dbReference type="EMBL" id="CP003002">
    <property type="protein sequence ID" value="AEO53887.1"/>
    <property type="molecule type" value="Genomic_DNA"/>
</dbReference>
<dbReference type="RefSeq" id="XP_003659132.1">
    <property type="nucleotide sequence ID" value="XM_003659084.1"/>
</dbReference>
<organism evidence="2 3">
    <name type="scientific">Thermothelomyces thermophilus (strain ATCC 42464 / BCRC 31852 / DSM 1799)</name>
    <name type="common">Sporotrichum thermophile</name>
    <dbReference type="NCBI Taxonomy" id="573729"/>
    <lineage>
        <taxon>Eukaryota</taxon>
        <taxon>Fungi</taxon>
        <taxon>Dikarya</taxon>
        <taxon>Ascomycota</taxon>
        <taxon>Pezizomycotina</taxon>
        <taxon>Sordariomycetes</taxon>
        <taxon>Sordariomycetidae</taxon>
        <taxon>Sordariales</taxon>
        <taxon>Chaetomiaceae</taxon>
        <taxon>Thermothelomyces</taxon>
    </lineage>
</organism>
<sequence>MAARNEPERPPLTPRLVSRVSQLSKRSFLSHSSSFEADDERSSTGSLEDFGIMSRSRSRSDSGGGGGSSSSSSSSTGAPPPPPRYPGDDTRPTSSKELAGWYAYAFAAEVYVICGQWFSRVNE</sequence>
<dbReference type="OMA" id="ESFRMSP"/>
<dbReference type="HOGENOM" id="CLU_2016790_0_0_1"/>
<protein>
    <submittedName>
        <fullName evidence="2">Uncharacterized protein</fullName>
    </submittedName>
</protein>
<dbReference type="OrthoDB" id="4760839at2759"/>
<feature type="compositionally biased region" description="Low complexity" evidence="1">
    <location>
        <begin position="21"/>
        <end position="35"/>
    </location>
</feature>
<name>G2Q6B7_THET4</name>
<evidence type="ECO:0000313" key="3">
    <source>
        <dbReference type="Proteomes" id="UP000007322"/>
    </source>
</evidence>
<dbReference type="InParanoid" id="G2Q6B7"/>
<dbReference type="KEGG" id="mtm:MYCTH_2295799"/>
<dbReference type="GeneID" id="11508817"/>
<dbReference type="AlphaFoldDB" id="G2Q6B7"/>
<keyword evidence="3" id="KW-1185">Reference proteome</keyword>
<accession>G2Q6B7</accession>
<dbReference type="eggNOG" id="ENOG502QR9I">
    <property type="taxonomic scope" value="Eukaryota"/>
</dbReference>
<feature type="region of interest" description="Disordered" evidence="1">
    <location>
        <begin position="1"/>
        <end position="94"/>
    </location>
</feature>
<gene>
    <name evidence="2" type="ORF">MYCTH_2295799</name>
</gene>
<reference evidence="2 3" key="1">
    <citation type="journal article" date="2011" name="Nat. Biotechnol.">
        <title>Comparative genomic analysis of the thermophilic biomass-degrading fungi Myceliophthora thermophila and Thielavia terrestris.</title>
        <authorList>
            <person name="Berka R.M."/>
            <person name="Grigoriev I.V."/>
            <person name="Otillar R."/>
            <person name="Salamov A."/>
            <person name="Grimwood J."/>
            <person name="Reid I."/>
            <person name="Ishmael N."/>
            <person name="John T."/>
            <person name="Darmond C."/>
            <person name="Moisan M.-C."/>
            <person name="Henrissat B."/>
            <person name="Coutinho P.M."/>
            <person name="Lombard V."/>
            <person name="Natvig D.O."/>
            <person name="Lindquist E."/>
            <person name="Schmutz J."/>
            <person name="Lucas S."/>
            <person name="Harris P."/>
            <person name="Powlowski J."/>
            <person name="Bellemare A."/>
            <person name="Taylor D."/>
            <person name="Butler G."/>
            <person name="de Vries R.P."/>
            <person name="Allijn I.E."/>
            <person name="van den Brink J."/>
            <person name="Ushinsky S."/>
            <person name="Storms R."/>
            <person name="Powell A.J."/>
            <person name="Paulsen I.T."/>
            <person name="Elbourne L.D.H."/>
            <person name="Baker S.E."/>
            <person name="Magnuson J."/>
            <person name="LaBoissiere S."/>
            <person name="Clutterbuck A.J."/>
            <person name="Martinez D."/>
            <person name="Wogulis M."/>
            <person name="de Leon A.L."/>
            <person name="Rey M.W."/>
            <person name="Tsang A."/>
        </authorList>
    </citation>
    <scope>NUCLEOTIDE SEQUENCE [LARGE SCALE GENOMIC DNA]</scope>
    <source>
        <strain evidence="3">ATCC 42464 / BCRC 31852 / DSM 1799</strain>
    </source>
</reference>
<proteinExistence type="predicted"/>
<dbReference type="VEuPathDB" id="FungiDB:MYCTH_2295799"/>
<dbReference type="Proteomes" id="UP000007322">
    <property type="component" value="Chromosome 1"/>
</dbReference>
<evidence type="ECO:0000256" key="1">
    <source>
        <dbReference type="SAM" id="MobiDB-lite"/>
    </source>
</evidence>
<dbReference type="STRING" id="573729.G2Q6B7"/>